<proteinExistence type="inferred from homology"/>
<dbReference type="PANTHER" id="PTHR30561:SF7">
    <property type="entry name" value="GUANIDINIUM EFFLUX SYSTEM SUBUNIT GDNC-RELATED"/>
    <property type="match status" value="1"/>
</dbReference>
<evidence type="ECO:0000256" key="1">
    <source>
        <dbReference type="ARBA" id="ARBA00004651"/>
    </source>
</evidence>
<dbReference type="RefSeq" id="WP_166541835.1">
    <property type="nucleotide sequence ID" value="NZ_RHLK01000002.1"/>
</dbReference>
<evidence type="ECO:0000313" key="10">
    <source>
        <dbReference type="Proteomes" id="UP000490800"/>
    </source>
</evidence>
<dbReference type="GO" id="GO:0022857">
    <property type="term" value="F:transmembrane transporter activity"/>
    <property type="evidence" value="ECO:0007669"/>
    <property type="project" value="InterPro"/>
</dbReference>
<organism evidence="9 10">
    <name type="scientific">Paenibacillus lutrae</name>
    <dbReference type="NCBI Taxonomy" id="2078573"/>
    <lineage>
        <taxon>Bacteria</taxon>
        <taxon>Bacillati</taxon>
        <taxon>Bacillota</taxon>
        <taxon>Bacilli</taxon>
        <taxon>Bacillales</taxon>
        <taxon>Paenibacillaceae</taxon>
        <taxon>Paenibacillus</taxon>
    </lineage>
</organism>
<name>A0A7X3FFQ1_9BACL</name>
<evidence type="ECO:0000256" key="7">
    <source>
        <dbReference type="RuleBase" id="RU003942"/>
    </source>
</evidence>
<dbReference type="FunFam" id="1.10.3730.20:FF:000001">
    <property type="entry name" value="Quaternary ammonium compound resistance transporter SugE"/>
    <property type="match status" value="1"/>
</dbReference>
<dbReference type="Proteomes" id="UP000490800">
    <property type="component" value="Unassembled WGS sequence"/>
</dbReference>
<dbReference type="Gene3D" id="1.10.3730.20">
    <property type="match status" value="1"/>
</dbReference>
<protein>
    <submittedName>
        <fullName evidence="9">QacE family quaternary ammonium compound efflux SMR transporter</fullName>
    </submittedName>
</protein>
<dbReference type="EMBL" id="RHLK01000002">
    <property type="protein sequence ID" value="MVO98935.1"/>
    <property type="molecule type" value="Genomic_DNA"/>
</dbReference>
<gene>
    <name evidence="9" type="ORF">EDM21_05270</name>
</gene>
<evidence type="ECO:0000256" key="6">
    <source>
        <dbReference type="ARBA" id="ARBA00023136"/>
    </source>
</evidence>
<keyword evidence="5 8" id="KW-1133">Transmembrane helix</keyword>
<dbReference type="SUPFAM" id="SSF103481">
    <property type="entry name" value="Multidrug resistance efflux transporter EmrE"/>
    <property type="match status" value="1"/>
</dbReference>
<feature type="transmembrane region" description="Helical" evidence="8">
    <location>
        <begin position="5"/>
        <end position="22"/>
    </location>
</feature>
<dbReference type="GO" id="GO:0005886">
    <property type="term" value="C:plasma membrane"/>
    <property type="evidence" value="ECO:0007669"/>
    <property type="project" value="UniProtKB-SubCell"/>
</dbReference>
<evidence type="ECO:0000256" key="4">
    <source>
        <dbReference type="ARBA" id="ARBA00022692"/>
    </source>
</evidence>
<dbReference type="PANTHER" id="PTHR30561">
    <property type="entry name" value="SMR FAMILY PROTON-DEPENDENT DRUG EFFLUX TRANSPORTER SUGE"/>
    <property type="match status" value="1"/>
</dbReference>
<accession>A0A7X3FFQ1</accession>
<comment type="similarity">
    <text evidence="7">Belongs to the drug/metabolite transporter (DMT) superfamily. Small multidrug resistance (SMR) (TC 2.A.7.1) family.</text>
</comment>
<keyword evidence="3" id="KW-1003">Cell membrane</keyword>
<dbReference type="InterPro" id="IPR045324">
    <property type="entry name" value="Small_multidrug_res"/>
</dbReference>
<sequence>MNKHWIYVLAAGFLEIGWVSGLKHADSALTWGMTALAILISFWVLLEATRRLPVGTVYAVFTGIGTAGTVIAETVFFQEPFSWLKVLFILILLGGVVGLKLTTTEPDNPEPAEGANR</sequence>
<reference evidence="9 10" key="1">
    <citation type="journal article" date="2019" name="Microorganisms">
        <title>Paenibacillus lutrae sp. nov., A Chitinolytic Species Isolated from A River Otter in Castril Natural Park, Granada, Spain.</title>
        <authorList>
            <person name="Rodriguez M."/>
            <person name="Reina J.C."/>
            <person name="Bejar V."/>
            <person name="Llamas I."/>
        </authorList>
    </citation>
    <scope>NUCLEOTIDE SEQUENCE [LARGE SCALE GENOMIC DNA]</scope>
    <source>
        <strain evidence="9 10">N10</strain>
    </source>
</reference>
<dbReference type="InterPro" id="IPR000390">
    <property type="entry name" value="Small_drug/metabolite_transptr"/>
</dbReference>
<evidence type="ECO:0000256" key="5">
    <source>
        <dbReference type="ARBA" id="ARBA00022989"/>
    </source>
</evidence>
<keyword evidence="10" id="KW-1185">Reference proteome</keyword>
<evidence type="ECO:0000256" key="3">
    <source>
        <dbReference type="ARBA" id="ARBA00022475"/>
    </source>
</evidence>
<keyword evidence="6 8" id="KW-0472">Membrane</keyword>
<keyword evidence="2" id="KW-0813">Transport</keyword>
<evidence type="ECO:0000256" key="2">
    <source>
        <dbReference type="ARBA" id="ARBA00022448"/>
    </source>
</evidence>
<comment type="subcellular location">
    <subcellularLocation>
        <location evidence="1 7">Cell membrane</location>
        <topology evidence="1 7">Multi-pass membrane protein</topology>
    </subcellularLocation>
</comment>
<evidence type="ECO:0000256" key="8">
    <source>
        <dbReference type="SAM" id="Phobius"/>
    </source>
</evidence>
<dbReference type="AlphaFoldDB" id="A0A7X3FFQ1"/>
<comment type="caution">
    <text evidence="9">The sequence shown here is derived from an EMBL/GenBank/DDBJ whole genome shotgun (WGS) entry which is preliminary data.</text>
</comment>
<dbReference type="InterPro" id="IPR037185">
    <property type="entry name" value="EmrE-like"/>
</dbReference>
<evidence type="ECO:0000313" key="9">
    <source>
        <dbReference type="EMBL" id="MVO98935.1"/>
    </source>
</evidence>
<dbReference type="Pfam" id="PF00893">
    <property type="entry name" value="Multi_Drug_Res"/>
    <property type="match status" value="1"/>
</dbReference>
<feature type="transmembrane region" description="Helical" evidence="8">
    <location>
        <begin position="28"/>
        <end position="46"/>
    </location>
</feature>
<feature type="transmembrane region" description="Helical" evidence="8">
    <location>
        <begin position="83"/>
        <end position="101"/>
    </location>
</feature>
<keyword evidence="4 7" id="KW-0812">Transmembrane</keyword>
<feature type="transmembrane region" description="Helical" evidence="8">
    <location>
        <begin position="58"/>
        <end position="77"/>
    </location>
</feature>